<comment type="caution">
    <text evidence="5">The sequence shown here is derived from an EMBL/GenBank/DDBJ whole genome shotgun (WGS) entry which is preliminary data.</text>
</comment>
<keyword evidence="2" id="KW-0547">Nucleotide-binding</keyword>
<evidence type="ECO:0000256" key="1">
    <source>
        <dbReference type="ARBA" id="ARBA00008072"/>
    </source>
</evidence>
<keyword evidence="6" id="KW-1185">Reference proteome</keyword>
<dbReference type="AlphaFoldDB" id="A0A2I2FWP8"/>
<keyword evidence="3" id="KW-0560">Oxidoreductase</keyword>
<dbReference type="InterPro" id="IPR020843">
    <property type="entry name" value="ER"/>
</dbReference>
<dbReference type="GO" id="GO:0000166">
    <property type="term" value="F:nucleotide binding"/>
    <property type="evidence" value="ECO:0007669"/>
    <property type="project" value="UniProtKB-KW"/>
</dbReference>
<dbReference type="Gene3D" id="3.40.50.720">
    <property type="entry name" value="NAD(P)-binding Rossmann-like Domain"/>
    <property type="match status" value="1"/>
</dbReference>
<dbReference type="GO" id="GO:0016651">
    <property type="term" value="F:oxidoreductase activity, acting on NAD(P)H"/>
    <property type="evidence" value="ECO:0007669"/>
    <property type="project" value="InterPro"/>
</dbReference>
<name>A0A2I2FWP8_9EURO</name>
<dbReference type="Gene3D" id="3.90.180.10">
    <property type="entry name" value="Medium-chain alcohol dehydrogenases, catalytic domain"/>
    <property type="match status" value="1"/>
</dbReference>
<dbReference type="SUPFAM" id="SSF51735">
    <property type="entry name" value="NAD(P)-binding Rossmann-fold domains"/>
    <property type="match status" value="1"/>
</dbReference>
<dbReference type="SMART" id="SM00829">
    <property type="entry name" value="PKS_ER"/>
    <property type="match status" value="1"/>
</dbReference>
<dbReference type="STRING" id="1392250.A0A2I2FWP8"/>
<dbReference type="InterPro" id="IPR013149">
    <property type="entry name" value="ADH-like_C"/>
</dbReference>
<dbReference type="Proteomes" id="UP000234275">
    <property type="component" value="Unassembled WGS sequence"/>
</dbReference>
<feature type="domain" description="Enoyl reductase (ER)" evidence="4">
    <location>
        <begin position="10"/>
        <end position="350"/>
    </location>
</feature>
<dbReference type="GeneID" id="36558796"/>
<gene>
    <name evidence="5" type="ORF">P170DRAFT_450099</name>
</gene>
<reference evidence="5 6" key="1">
    <citation type="submission" date="2016-12" db="EMBL/GenBank/DDBJ databases">
        <title>The genomes of Aspergillus section Nigri reveals drivers in fungal speciation.</title>
        <authorList>
            <consortium name="DOE Joint Genome Institute"/>
            <person name="Vesth T.C."/>
            <person name="Nybo J."/>
            <person name="Theobald S."/>
            <person name="Brandl J."/>
            <person name="Frisvad J.C."/>
            <person name="Nielsen K.F."/>
            <person name="Lyhne E.K."/>
            <person name="Kogle M.E."/>
            <person name="Kuo A."/>
            <person name="Riley R."/>
            <person name="Clum A."/>
            <person name="Nolan M."/>
            <person name="Lipzen A."/>
            <person name="Salamov A."/>
            <person name="Henrissat B."/>
            <person name="Wiebenga A."/>
            <person name="De Vries R.P."/>
            <person name="Grigoriev I.V."/>
            <person name="Mortensen U.H."/>
            <person name="Andersen M.R."/>
            <person name="Baker S.E."/>
        </authorList>
    </citation>
    <scope>NUCLEOTIDE SEQUENCE [LARGE SCALE GENOMIC DNA]</scope>
    <source>
        <strain evidence="5 6">IBT 23096</strain>
    </source>
</reference>
<evidence type="ECO:0000256" key="3">
    <source>
        <dbReference type="ARBA" id="ARBA00023002"/>
    </source>
</evidence>
<protein>
    <submittedName>
        <fullName evidence="5">GroES-like protein</fullName>
    </submittedName>
</protein>
<evidence type="ECO:0000256" key="2">
    <source>
        <dbReference type="ARBA" id="ARBA00022741"/>
    </source>
</evidence>
<dbReference type="EMBL" id="MSFO01000008">
    <property type="protein sequence ID" value="PLB45063.1"/>
    <property type="molecule type" value="Genomic_DNA"/>
</dbReference>
<proteinExistence type="inferred from homology"/>
<dbReference type="PANTHER" id="PTHR45348">
    <property type="entry name" value="HYPOTHETICAL OXIDOREDUCTASE (EUROFUNG)"/>
    <property type="match status" value="1"/>
</dbReference>
<dbReference type="CDD" id="cd08249">
    <property type="entry name" value="enoyl_reductase_like"/>
    <property type="match status" value="1"/>
</dbReference>
<dbReference type="InterPro" id="IPR047122">
    <property type="entry name" value="Trans-enoyl_RdTase-like"/>
</dbReference>
<evidence type="ECO:0000313" key="6">
    <source>
        <dbReference type="Proteomes" id="UP000234275"/>
    </source>
</evidence>
<dbReference type="Pfam" id="PF00107">
    <property type="entry name" value="ADH_zinc_N"/>
    <property type="match status" value="1"/>
</dbReference>
<organism evidence="5 6">
    <name type="scientific">Aspergillus steynii IBT 23096</name>
    <dbReference type="NCBI Taxonomy" id="1392250"/>
    <lineage>
        <taxon>Eukaryota</taxon>
        <taxon>Fungi</taxon>
        <taxon>Dikarya</taxon>
        <taxon>Ascomycota</taxon>
        <taxon>Pezizomycotina</taxon>
        <taxon>Eurotiomycetes</taxon>
        <taxon>Eurotiomycetidae</taxon>
        <taxon>Eurotiales</taxon>
        <taxon>Aspergillaceae</taxon>
        <taxon>Aspergillus</taxon>
        <taxon>Aspergillus subgen. Circumdati</taxon>
    </lineage>
</organism>
<evidence type="ECO:0000313" key="5">
    <source>
        <dbReference type="EMBL" id="PLB45063.1"/>
    </source>
</evidence>
<dbReference type="VEuPathDB" id="FungiDB:P170DRAFT_450099"/>
<dbReference type="SUPFAM" id="SSF50129">
    <property type="entry name" value="GroES-like"/>
    <property type="match status" value="1"/>
</dbReference>
<evidence type="ECO:0000259" key="4">
    <source>
        <dbReference type="SMART" id="SM00829"/>
    </source>
</evidence>
<dbReference type="InterPro" id="IPR013154">
    <property type="entry name" value="ADH-like_N"/>
</dbReference>
<dbReference type="InterPro" id="IPR011032">
    <property type="entry name" value="GroES-like_sf"/>
</dbReference>
<dbReference type="InterPro" id="IPR036291">
    <property type="entry name" value="NAD(P)-bd_dom_sf"/>
</dbReference>
<accession>A0A2I2FWP8</accession>
<dbReference type="OrthoDB" id="10257049at2759"/>
<sequence>MSTQKKALFATENAEFVVREDICHEDLADNELLIEVHYSGINPADIKHSTLLGIRSTVIGYDFAGRVITPPRVPSVSTFNEGDIVAGYTPSGLDRPSKYGAHQDYLVVPDDMVFKVPSNLPEQHAAALTCVVMTAADAIHNLFKYPLPTSAGTSTSPILIWGASSSVGISALQLARASGVQNIFVTASPARHDLLKSLGATHVFDYRSSTVVADIKAAVEALGQGLVTHAFDAAGSSGAPSSADLLSQSVTDSTELASVVLRQDKRFRMPVAMTKDPWAIHPPGAPHPISLPSRPTDHWNAWKAVNWAIENYSRGFEMVSVDVVEGTAEESLEEVWKVSNGERGFGKVVLRHPFK</sequence>
<dbReference type="RefSeq" id="XP_024700365.1">
    <property type="nucleotide sequence ID" value="XM_024851097.1"/>
</dbReference>
<dbReference type="PANTHER" id="PTHR45348:SF7">
    <property type="entry name" value="ZINC BINDING OXIDOREDUCTASE, PUTATIVE-RELATED"/>
    <property type="match status" value="1"/>
</dbReference>
<dbReference type="Pfam" id="PF08240">
    <property type="entry name" value="ADH_N"/>
    <property type="match status" value="1"/>
</dbReference>
<comment type="similarity">
    <text evidence="1">Belongs to the zinc-containing alcohol dehydrogenase family.</text>
</comment>